<dbReference type="OrthoDB" id="5347452at2759"/>
<proteinExistence type="predicted"/>
<dbReference type="AlphaFoldDB" id="A0A8K0W1X0"/>
<evidence type="ECO:0000256" key="2">
    <source>
        <dbReference type="SAM" id="Phobius"/>
    </source>
</evidence>
<evidence type="ECO:0000256" key="1">
    <source>
        <dbReference type="SAM" id="MobiDB-lite"/>
    </source>
</evidence>
<comment type="caution">
    <text evidence="4">The sequence shown here is derived from an EMBL/GenBank/DDBJ whole genome shotgun (WGS) entry which is preliminary data.</text>
</comment>
<keyword evidence="3" id="KW-0732">Signal</keyword>
<keyword evidence="2" id="KW-0472">Membrane</keyword>
<feature type="chain" id="PRO_5035459565" description="Mid2 domain-containing protein" evidence="3">
    <location>
        <begin position="20"/>
        <end position="423"/>
    </location>
</feature>
<sequence length="423" mass="44002">MMKSIAAFSLLAIAPTAYAIAFDGPAPTNINPERALVGTNPRPTEGPSVNELKKRQTGSSPETCGWVDGDFDSAVACSVGRTCMLYKSASYGMAGCCAGRNTQDCAWAYSCIDSSRYSAGSCGTSCMLDTFVRKCTNALAPYCVTWTYPGEGIADYGCDSTSAFAAYTVRKTASDTAGGTTSTSLPTVAAGAVIIPTAGSYGTGSGSGTGSSTVSRKTVKKLAIGTIIGIVVGALFLLFFVAIGVFMFIKKKKKNQQIANNAQIVANAQANRPQSQYQPPPPQQMQQPGAGGFAPPMPAQSPQPVNGYFAAPAQQEQKYGHTSVHEYALTPISNPPTPAPAYNQPYGSPVVPPMPQQQYQAPANGAFEVPANVGVSRPPPQQVVSPTQQYSSPVVGAHEVDAISVPQAPGQQPGPVYEMGQGK</sequence>
<feature type="region of interest" description="Disordered" evidence="1">
    <location>
        <begin position="34"/>
        <end position="61"/>
    </location>
</feature>
<dbReference type="EMBL" id="JAGMVJ010000004">
    <property type="protein sequence ID" value="KAH7091176.1"/>
    <property type="molecule type" value="Genomic_DNA"/>
</dbReference>
<feature type="transmembrane region" description="Helical" evidence="2">
    <location>
        <begin position="222"/>
        <end position="249"/>
    </location>
</feature>
<reference evidence="4" key="1">
    <citation type="journal article" date="2021" name="Nat. Commun.">
        <title>Genetic determinants of endophytism in the Arabidopsis root mycobiome.</title>
        <authorList>
            <person name="Mesny F."/>
            <person name="Miyauchi S."/>
            <person name="Thiergart T."/>
            <person name="Pickel B."/>
            <person name="Atanasova L."/>
            <person name="Karlsson M."/>
            <person name="Huettel B."/>
            <person name="Barry K.W."/>
            <person name="Haridas S."/>
            <person name="Chen C."/>
            <person name="Bauer D."/>
            <person name="Andreopoulos W."/>
            <person name="Pangilinan J."/>
            <person name="LaButti K."/>
            <person name="Riley R."/>
            <person name="Lipzen A."/>
            <person name="Clum A."/>
            <person name="Drula E."/>
            <person name="Henrissat B."/>
            <person name="Kohler A."/>
            <person name="Grigoriev I.V."/>
            <person name="Martin F.M."/>
            <person name="Hacquard S."/>
        </authorList>
    </citation>
    <scope>NUCLEOTIDE SEQUENCE</scope>
    <source>
        <strain evidence="4">MPI-SDFR-AT-0120</strain>
    </source>
</reference>
<keyword evidence="2" id="KW-0812">Transmembrane</keyword>
<organism evidence="4 5">
    <name type="scientific">Paraphoma chrysanthemicola</name>
    <dbReference type="NCBI Taxonomy" id="798071"/>
    <lineage>
        <taxon>Eukaryota</taxon>
        <taxon>Fungi</taxon>
        <taxon>Dikarya</taxon>
        <taxon>Ascomycota</taxon>
        <taxon>Pezizomycotina</taxon>
        <taxon>Dothideomycetes</taxon>
        <taxon>Pleosporomycetidae</taxon>
        <taxon>Pleosporales</taxon>
        <taxon>Pleosporineae</taxon>
        <taxon>Phaeosphaeriaceae</taxon>
        <taxon>Paraphoma</taxon>
    </lineage>
</organism>
<feature type="signal peptide" evidence="3">
    <location>
        <begin position="1"/>
        <end position="19"/>
    </location>
</feature>
<keyword evidence="5" id="KW-1185">Reference proteome</keyword>
<name>A0A8K0W1X0_9PLEO</name>
<feature type="region of interest" description="Disordered" evidence="1">
    <location>
        <begin position="269"/>
        <end position="307"/>
    </location>
</feature>
<accession>A0A8K0W1X0</accession>
<evidence type="ECO:0008006" key="6">
    <source>
        <dbReference type="Google" id="ProtNLM"/>
    </source>
</evidence>
<keyword evidence="2" id="KW-1133">Transmembrane helix</keyword>
<evidence type="ECO:0000256" key="3">
    <source>
        <dbReference type="SAM" id="SignalP"/>
    </source>
</evidence>
<dbReference type="Proteomes" id="UP000813461">
    <property type="component" value="Unassembled WGS sequence"/>
</dbReference>
<feature type="compositionally biased region" description="Low complexity" evidence="1">
    <location>
        <begin position="382"/>
        <end position="393"/>
    </location>
</feature>
<evidence type="ECO:0000313" key="4">
    <source>
        <dbReference type="EMBL" id="KAH7091176.1"/>
    </source>
</evidence>
<feature type="region of interest" description="Disordered" evidence="1">
    <location>
        <begin position="370"/>
        <end position="393"/>
    </location>
</feature>
<feature type="region of interest" description="Disordered" evidence="1">
    <location>
        <begin position="404"/>
        <end position="423"/>
    </location>
</feature>
<evidence type="ECO:0000313" key="5">
    <source>
        <dbReference type="Proteomes" id="UP000813461"/>
    </source>
</evidence>
<gene>
    <name evidence="4" type="ORF">FB567DRAFT_267591</name>
</gene>
<protein>
    <recommendedName>
        <fullName evidence="6">Mid2 domain-containing protein</fullName>
    </recommendedName>
</protein>
<feature type="compositionally biased region" description="Low complexity" evidence="1">
    <location>
        <begin position="406"/>
        <end position="415"/>
    </location>
</feature>